<dbReference type="SUPFAM" id="SSF51735">
    <property type="entry name" value="NAD(P)-binding Rossmann-fold domains"/>
    <property type="match status" value="1"/>
</dbReference>
<dbReference type="Pfam" id="PF13460">
    <property type="entry name" value="NAD_binding_10"/>
    <property type="match status" value="1"/>
</dbReference>
<dbReference type="InterPro" id="IPR052718">
    <property type="entry name" value="NmrA-type_oxidoreductase"/>
</dbReference>
<dbReference type="Gene3D" id="3.90.25.10">
    <property type="entry name" value="UDP-galactose 4-epimerase, domain 1"/>
    <property type="match status" value="1"/>
</dbReference>
<sequence>MIGITGASGAVGGRVARLLAEAGHELRLIVRDAGRAPALPGAAVAVGSYGDRAAMERALVGVDLLFLVSGAESADRLEQHRTVIEAARAAGVEHVVYTSFAGAAPDATFTLARDHFATEQMLRESGVGFTFLRDNFYADFLPLLAGEDGVIRGPAGTGRVAAVARADVADSAVAVLRSLAAAESAETSPHLGATYELTGPEALTLAGVAAILTAEWGRGPIRFHDETVAEAYASRAIYEAPRWQLDAWVSTYTAIAAGELARITPDVEHLTGHPPRTLSSLLAPTP</sequence>
<dbReference type="CDD" id="cd05269">
    <property type="entry name" value="TMR_SDR_a"/>
    <property type="match status" value="1"/>
</dbReference>
<dbReference type="PANTHER" id="PTHR47129:SF1">
    <property type="entry name" value="NMRA-LIKE DOMAIN-CONTAINING PROTEIN"/>
    <property type="match status" value="1"/>
</dbReference>
<proteinExistence type="predicted"/>
<name>A0ABN3D9H2_9MICO</name>
<dbReference type="InterPro" id="IPR036291">
    <property type="entry name" value="NAD(P)-bd_dom_sf"/>
</dbReference>
<dbReference type="Gene3D" id="3.40.50.720">
    <property type="entry name" value="NAD(P)-binding Rossmann-like Domain"/>
    <property type="match status" value="1"/>
</dbReference>
<keyword evidence="3" id="KW-1185">Reference proteome</keyword>
<reference evidence="2 3" key="1">
    <citation type="journal article" date="2019" name="Int. J. Syst. Evol. Microbiol.">
        <title>The Global Catalogue of Microorganisms (GCM) 10K type strain sequencing project: providing services to taxonomists for standard genome sequencing and annotation.</title>
        <authorList>
            <consortium name="The Broad Institute Genomics Platform"/>
            <consortium name="The Broad Institute Genome Sequencing Center for Infectious Disease"/>
            <person name="Wu L."/>
            <person name="Ma J."/>
        </authorList>
    </citation>
    <scope>NUCLEOTIDE SEQUENCE [LARGE SCALE GENOMIC DNA]</scope>
    <source>
        <strain evidence="2 3">JCM 16117</strain>
    </source>
</reference>
<dbReference type="PANTHER" id="PTHR47129">
    <property type="entry name" value="QUINONE OXIDOREDUCTASE 2"/>
    <property type="match status" value="1"/>
</dbReference>
<organism evidence="2 3">
    <name type="scientific">Herbiconiux moechotypicola</name>
    <dbReference type="NCBI Taxonomy" id="637393"/>
    <lineage>
        <taxon>Bacteria</taxon>
        <taxon>Bacillati</taxon>
        <taxon>Actinomycetota</taxon>
        <taxon>Actinomycetes</taxon>
        <taxon>Micrococcales</taxon>
        <taxon>Microbacteriaceae</taxon>
        <taxon>Herbiconiux</taxon>
    </lineage>
</organism>
<dbReference type="EMBL" id="BAAAQY010000002">
    <property type="protein sequence ID" value="GAA2225194.1"/>
    <property type="molecule type" value="Genomic_DNA"/>
</dbReference>
<dbReference type="InterPro" id="IPR016040">
    <property type="entry name" value="NAD(P)-bd_dom"/>
</dbReference>
<dbReference type="Proteomes" id="UP001500929">
    <property type="component" value="Unassembled WGS sequence"/>
</dbReference>
<dbReference type="RefSeq" id="WP_259478444.1">
    <property type="nucleotide sequence ID" value="NZ_BAAAQY010000002.1"/>
</dbReference>
<evidence type="ECO:0000259" key="1">
    <source>
        <dbReference type="Pfam" id="PF13460"/>
    </source>
</evidence>
<accession>A0ABN3D9H2</accession>
<evidence type="ECO:0000313" key="2">
    <source>
        <dbReference type="EMBL" id="GAA2225194.1"/>
    </source>
</evidence>
<evidence type="ECO:0000313" key="3">
    <source>
        <dbReference type="Proteomes" id="UP001500929"/>
    </source>
</evidence>
<comment type="caution">
    <text evidence="2">The sequence shown here is derived from an EMBL/GenBank/DDBJ whole genome shotgun (WGS) entry which is preliminary data.</text>
</comment>
<gene>
    <name evidence="2" type="ORF">GCM10009851_06090</name>
</gene>
<protein>
    <submittedName>
        <fullName evidence="2">SDR family oxidoreductase</fullName>
    </submittedName>
</protein>
<feature type="domain" description="NAD(P)-binding" evidence="1">
    <location>
        <begin position="6"/>
        <end position="177"/>
    </location>
</feature>